<proteinExistence type="predicted"/>
<evidence type="ECO:0000256" key="1">
    <source>
        <dbReference type="SAM" id="MobiDB-lite"/>
    </source>
</evidence>
<gene>
    <name evidence="2" type="ORF">LCGC14_1433900</name>
</gene>
<dbReference type="AlphaFoldDB" id="A0A0F9K8Z8"/>
<accession>A0A0F9K8Z8</accession>
<organism evidence="2">
    <name type="scientific">marine sediment metagenome</name>
    <dbReference type="NCBI Taxonomy" id="412755"/>
    <lineage>
        <taxon>unclassified sequences</taxon>
        <taxon>metagenomes</taxon>
        <taxon>ecological metagenomes</taxon>
    </lineage>
</organism>
<name>A0A0F9K8Z8_9ZZZZ</name>
<reference evidence="2" key="1">
    <citation type="journal article" date="2015" name="Nature">
        <title>Complex archaea that bridge the gap between prokaryotes and eukaryotes.</title>
        <authorList>
            <person name="Spang A."/>
            <person name="Saw J.H."/>
            <person name="Jorgensen S.L."/>
            <person name="Zaremba-Niedzwiedzka K."/>
            <person name="Martijn J."/>
            <person name="Lind A.E."/>
            <person name="van Eijk R."/>
            <person name="Schleper C."/>
            <person name="Guy L."/>
            <person name="Ettema T.J."/>
        </authorList>
    </citation>
    <scope>NUCLEOTIDE SEQUENCE</scope>
</reference>
<feature type="non-terminal residue" evidence="2">
    <location>
        <position position="1120"/>
    </location>
</feature>
<feature type="region of interest" description="Disordered" evidence="1">
    <location>
        <begin position="365"/>
        <end position="384"/>
    </location>
</feature>
<comment type="caution">
    <text evidence="2">The sequence shown here is derived from an EMBL/GenBank/DDBJ whole genome shotgun (WGS) entry which is preliminary data.</text>
</comment>
<evidence type="ECO:0000313" key="2">
    <source>
        <dbReference type="EMBL" id="KKM71116.1"/>
    </source>
</evidence>
<protein>
    <submittedName>
        <fullName evidence="2">Uncharacterized protein</fullName>
    </submittedName>
</protein>
<sequence length="1120" mass="121402">MQMKNAEFLTLDPDKTIWKGVGNVFESILYKFTESIPMMVPTMLPGAVLFRAGLSAKAIVALGASEGVLSVGFIANDIEDGIMQIYTEKGAEGLAAEAPNFATYLETMDEQTALMRFIAEAQGIAPIVGGIAVGAVSAAAGKYVKPVFDGTGGSWMGRIGRGAVSEGIIQEGPQESIEQMTQNIAAAVYDGDRDALEGVAESYIQGMVVGMPGGGLFGGLAGKGGEIDPATEPQDADKPDAPSSFRDVFGEPAEPPDDGDGWRGAPASDLFPTPIDITDEAVPSDQAAAIAAALRTDEAMGDMVENIESQTPEAQAQQNLPMPGGEMTPAPVMSDSMEVEPVDQVPPGQQRPLPIGERNQYIAGQRGRPTAPPVAPVPGAVAPVPTEQQGDLLQKPSPGPADQPTAEPLIDIQAQLEDLFSDETDREGVYLSTDNLARLERDELRGVIGEKGVHLVNFDDIGGLLIAKNAEVAAGAQDMKDIGMPMQAILGQLTRAGDGKPTTGTVVQIRNEAGAVVRETVIEDEDEAFAMAERIGDQAVVLTAAQALKRRKQLIAKEQEAAEVQAAIRKETPHATAQRAEAQAAVKGAKGKTKAAARLLGLATKKGAAEKQRSIAGFYPPDTLEFASPTIAKDYRKTFEKLVTNQLQIEELKAGEASVYPIERRVELNKEAKQLKEQLGKIRQIGFPKRKTTRVVRAAKAVDVSTVSAATQEASKRAKEIDTSQQDYFIAEEFKVLDRQAIDKLRGAELTSAFGMAAYWVAGQYRNVEITPEWLADNPEAAEQEIATIVAEAKGDPLKALAREYDTPGKRRKLIRRAMIYYKRRAYGGKIAARGMTAKTEGRKTKSEYDTGALTQQTAKQDESRADQLVREARSSKARKLLLTAVRQSARLIQRFEQPRSTFGKAVAEVDSDGRETQTASDLRVAKAYFVALNEFAMALVESGQTTNKANDIMERLDKRLRQIAAFTPQTFAAHVSKLARADEQSSLLTIRDRKVRAQVTDPATRANTLLEYYEELMLILAGRSRLENVWKKNAFYNNLVGPLMAKFVDSISLTGWASYRPNEMEMEGLAYAMRGWRLGDERVRKELYDPLKQFFSGVGITFQEEKKKGAGGDVVITRD</sequence>
<dbReference type="EMBL" id="LAZR01009696">
    <property type="protein sequence ID" value="KKM71116.1"/>
    <property type="molecule type" value="Genomic_DNA"/>
</dbReference>
<feature type="region of interest" description="Disordered" evidence="1">
    <location>
        <begin position="220"/>
        <end position="269"/>
    </location>
</feature>